<dbReference type="OrthoDB" id="276546at2759"/>
<dbReference type="GO" id="GO:0010181">
    <property type="term" value="F:FMN binding"/>
    <property type="evidence" value="ECO:0007669"/>
    <property type="project" value="InterPro"/>
</dbReference>
<accession>D8PZI8</accession>
<dbReference type="eggNOG" id="KOG0134">
    <property type="taxonomic scope" value="Eukaryota"/>
</dbReference>
<dbReference type="InterPro" id="IPR001155">
    <property type="entry name" value="OxRdtase_FMN_N"/>
</dbReference>
<dbReference type="FunFam" id="3.20.20.70:FF:000138">
    <property type="entry name" value="NADPH dehydrogenase 1"/>
    <property type="match status" value="1"/>
</dbReference>
<dbReference type="GO" id="GO:0003959">
    <property type="term" value="F:NADPH dehydrogenase activity"/>
    <property type="evidence" value="ECO:0007669"/>
    <property type="project" value="TreeGrafter"/>
</dbReference>
<dbReference type="STRING" id="578458.D8PZI8"/>
<dbReference type="EMBL" id="GL377304">
    <property type="protein sequence ID" value="EFI98871.1"/>
    <property type="molecule type" value="Genomic_DNA"/>
</dbReference>
<dbReference type="Proteomes" id="UP000007431">
    <property type="component" value="Unassembled WGS sequence"/>
</dbReference>
<sequence length="377" mass="41954">MSSQSTPKLFQPIKVGNLTLSHRIAMAPMTRMRCTDDHVPLPIVKEYYAQRAQTPGTLLISEVAQISPAGGGMANTPGIHNEEQIKAWREIADTVHARGSYIFMQLWGTGAGGVPETLKAEGNPYVAASAIKRPDKDETPRPLTKEEIKQYIEWFGQAAKNAIEAGIDGVEVHGAHGYLVDEFLQDVSNNRTDEYGGSIENRARFGLEVIDSIVNAVGAERTAIRLSPWSELVGMGMKDPVPQFSYFVEQLKARHPALAYIHVVEARVKGYMTVPPEEYDPRKSNDFIRKIWAPRPIISCGAYSRPLALEIAEAKGDIIGVGRPWISNPDLVERWKNDWQLSPYKREFFYSPGAGVEGYLDYDLVTEEQKVKASARP</sequence>
<dbReference type="AlphaFoldDB" id="D8PZI8"/>
<dbReference type="Pfam" id="PF00724">
    <property type="entry name" value="Oxidored_FMN"/>
    <property type="match status" value="1"/>
</dbReference>
<evidence type="ECO:0000259" key="1">
    <source>
        <dbReference type="Pfam" id="PF00724"/>
    </source>
</evidence>
<dbReference type="Gene3D" id="3.20.20.70">
    <property type="entry name" value="Aldolase class I"/>
    <property type="match status" value="1"/>
</dbReference>
<dbReference type="KEGG" id="scm:SCHCO_02568829"/>
<feature type="domain" description="NADH:flavin oxidoreductase/NADH oxidase N-terminal" evidence="1">
    <location>
        <begin position="8"/>
        <end position="338"/>
    </location>
</feature>
<dbReference type="InterPro" id="IPR045247">
    <property type="entry name" value="Oye-like"/>
</dbReference>
<evidence type="ECO:0000313" key="3">
    <source>
        <dbReference type="Proteomes" id="UP000007431"/>
    </source>
</evidence>
<dbReference type="InterPro" id="IPR013785">
    <property type="entry name" value="Aldolase_TIM"/>
</dbReference>
<proteinExistence type="predicted"/>
<dbReference type="PANTHER" id="PTHR22893:SF91">
    <property type="entry name" value="NADPH DEHYDROGENASE 2-RELATED"/>
    <property type="match status" value="1"/>
</dbReference>
<dbReference type="SUPFAM" id="SSF51395">
    <property type="entry name" value="FMN-linked oxidoreductases"/>
    <property type="match status" value="1"/>
</dbReference>
<protein>
    <recommendedName>
        <fullName evidence="1">NADH:flavin oxidoreductase/NADH oxidase N-terminal domain-containing protein</fullName>
    </recommendedName>
</protein>
<dbReference type="CDD" id="cd02933">
    <property type="entry name" value="OYE_like_FMN"/>
    <property type="match status" value="1"/>
</dbReference>
<dbReference type="VEuPathDB" id="FungiDB:SCHCODRAFT_02568829"/>
<reference evidence="2 3" key="1">
    <citation type="journal article" date="2010" name="Nat. Biotechnol.">
        <title>Genome sequence of the model mushroom Schizophyllum commune.</title>
        <authorList>
            <person name="Ohm R.A."/>
            <person name="de Jong J.F."/>
            <person name="Lugones L.G."/>
            <person name="Aerts A."/>
            <person name="Kothe E."/>
            <person name="Stajich J.E."/>
            <person name="de Vries R.P."/>
            <person name="Record E."/>
            <person name="Levasseur A."/>
            <person name="Baker S.E."/>
            <person name="Bartholomew K.A."/>
            <person name="Coutinho P.M."/>
            <person name="Erdmann S."/>
            <person name="Fowler T.J."/>
            <person name="Gathman A.C."/>
            <person name="Lombard V."/>
            <person name="Henrissat B."/>
            <person name="Knabe N."/>
            <person name="Kuees U."/>
            <person name="Lilly W.W."/>
            <person name="Lindquist E."/>
            <person name="Lucas S."/>
            <person name="Magnuson J.K."/>
            <person name="Piumi F."/>
            <person name="Raudaskoski M."/>
            <person name="Salamov A."/>
            <person name="Schmutz J."/>
            <person name="Schwarze F.W.M.R."/>
            <person name="vanKuyk P.A."/>
            <person name="Horton J.S."/>
            <person name="Grigoriev I.V."/>
            <person name="Woesten H.A.B."/>
        </authorList>
    </citation>
    <scope>NUCLEOTIDE SEQUENCE [LARGE SCALE GENOMIC DNA]</scope>
    <source>
        <strain evidence="3">H4-8 / FGSC 9210</strain>
    </source>
</reference>
<dbReference type="HOGENOM" id="CLU_012153_0_0_1"/>
<dbReference type="InParanoid" id="D8PZI8"/>
<evidence type="ECO:0000313" key="2">
    <source>
        <dbReference type="EMBL" id="EFI98871.1"/>
    </source>
</evidence>
<gene>
    <name evidence="2" type="ORF">SCHCODRAFT_233335</name>
</gene>
<keyword evidence="3" id="KW-1185">Reference proteome</keyword>
<dbReference type="FunCoup" id="D8PZI8">
    <property type="interactions" value="248"/>
</dbReference>
<dbReference type="OMA" id="YMANAVN"/>
<dbReference type="PANTHER" id="PTHR22893">
    <property type="entry name" value="NADH OXIDOREDUCTASE-RELATED"/>
    <property type="match status" value="1"/>
</dbReference>
<dbReference type="GeneID" id="9585396"/>
<organism evidence="3">
    <name type="scientific">Schizophyllum commune (strain H4-8 / FGSC 9210)</name>
    <name type="common">Split gill fungus</name>
    <dbReference type="NCBI Taxonomy" id="578458"/>
    <lineage>
        <taxon>Eukaryota</taxon>
        <taxon>Fungi</taxon>
        <taxon>Dikarya</taxon>
        <taxon>Basidiomycota</taxon>
        <taxon>Agaricomycotina</taxon>
        <taxon>Agaricomycetes</taxon>
        <taxon>Agaricomycetidae</taxon>
        <taxon>Agaricales</taxon>
        <taxon>Schizophyllaceae</taxon>
        <taxon>Schizophyllum</taxon>
    </lineage>
</organism>
<dbReference type="RefSeq" id="XP_003033774.1">
    <property type="nucleotide sequence ID" value="XM_003033728.1"/>
</dbReference>
<name>D8PZI8_SCHCM</name>